<evidence type="ECO:0000256" key="4">
    <source>
        <dbReference type="ARBA" id="ARBA00022519"/>
    </source>
</evidence>
<dbReference type="RefSeq" id="WP_306678184.1">
    <property type="nucleotide sequence ID" value="NZ_JAVDBT010000001.1"/>
</dbReference>
<keyword evidence="6 8" id="KW-1133">Transmembrane helix</keyword>
<dbReference type="PANTHER" id="PTHR39342">
    <property type="entry name" value="UPF0283 MEMBRANE PROTEIN YCJF"/>
    <property type="match status" value="1"/>
</dbReference>
<comment type="similarity">
    <text evidence="2">Belongs to the UPF0283 family.</text>
</comment>
<sequence>MRERDPFEPQERGPRPYLLEVEEEADPSSAPFVDDVIDPPQGRAMLAAGQIATVRASGAWRFAAWAFGALFTFWLSVSAWRFVEDLLARQPLLGAIAASLVGLALVAALVVAFREWAAVARLSRLDGFRAHADAALASGDLAGARRVTRNLARLYAKRPDTAWGRARLAEHEADVMDADALLALAESTLLAPLDARAQAEVESAAGRVALVTAFVPIALADVAVALVTNLRMIRRIAEIYGGRSGSIGSLGLMRRVFTALLATGAVALMDDLVGSLAGGGLASKLSRRFGEGVVNGALTARIGLAAMELCRPLSFNSVSRPSTSTVVGRALTGFIPRGARD</sequence>
<dbReference type="PANTHER" id="PTHR39342:SF1">
    <property type="entry name" value="UPF0283 MEMBRANE PROTEIN YCJF"/>
    <property type="match status" value="1"/>
</dbReference>
<protein>
    <submittedName>
        <fullName evidence="9">TIGR01620 family protein</fullName>
    </submittedName>
</protein>
<dbReference type="InterPro" id="IPR006507">
    <property type="entry name" value="UPF0283"/>
</dbReference>
<evidence type="ECO:0000256" key="6">
    <source>
        <dbReference type="ARBA" id="ARBA00022989"/>
    </source>
</evidence>
<feature type="transmembrane region" description="Helical" evidence="8">
    <location>
        <begin position="62"/>
        <end position="80"/>
    </location>
</feature>
<proteinExistence type="inferred from homology"/>
<evidence type="ECO:0000256" key="2">
    <source>
        <dbReference type="ARBA" id="ARBA00008255"/>
    </source>
</evidence>
<comment type="subcellular location">
    <subcellularLocation>
        <location evidence="1">Cell inner membrane</location>
        <topology evidence="1">Multi-pass membrane protein</topology>
    </subcellularLocation>
</comment>
<keyword evidence="4" id="KW-0997">Cell inner membrane</keyword>
<gene>
    <name evidence="9" type="ORF">Q9295_00075</name>
</gene>
<keyword evidence="3" id="KW-1003">Cell membrane</keyword>
<name>A0ABU0VUU1_9RHOB</name>
<dbReference type="NCBIfam" id="TIGR01620">
    <property type="entry name" value="hyp_HI0043"/>
    <property type="match status" value="1"/>
</dbReference>
<evidence type="ECO:0000256" key="5">
    <source>
        <dbReference type="ARBA" id="ARBA00022692"/>
    </source>
</evidence>
<keyword evidence="5 8" id="KW-0812">Transmembrane</keyword>
<evidence type="ECO:0000313" key="9">
    <source>
        <dbReference type="EMBL" id="MDQ2064755.1"/>
    </source>
</evidence>
<evidence type="ECO:0000256" key="3">
    <source>
        <dbReference type="ARBA" id="ARBA00022475"/>
    </source>
</evidence>
<dbReference type="EMBL" id="JAVDBT010000001">
    <property type="protein sequence ID" value="MDQ2064755.1"/>
    <property type="molecule type" value="Genomic_DNA"/>
</dbReference>
<reference evidence="9 10" key="1">
    <citation type="submission" date="2023-08" db="EMBL/GenBank/DDBJ databases">
        <title>Characterization of two Paracoccaceae strains isolated from Phycosphere and proposal of Xinfangfangia lacusdiani sp. nov.</title>
        <authorList>
            <person name="Deng Y."/>
            <person name="Zhang Y.Q."/>
        </authorList>
    </citation>
    <scope>NUCLEOTIDE SEQUENCE [LARGE SCALE GENOMIC DNA]</scope>
    <source>
        <strain evidence="9 10">CPCC 101601</strain>
    </source>
</reference>
<dbReference type="InterPro" id="IPR021147">
    <property type="entry name" value="DUF697"/>
</dbReference>
<keyword evidence="7 8" id="KW-0472">Membrane</keyword>
<organism evidence="9 10">
    <name type="scientific">Pseudogemmobacter lacusdianii</name>
    <dbReference type="NCBI Taxonomy" id="3069608"/>
    <lineage>
        <taxon>Bacteria</taxon>
        <taxon>Pseudomonadati</taxon>
        <taxon>Pseudomonadota</taxon>
        <taxon>Alphaproteobacteria</taxon>
        <taxon>Rhodobacterales</taxon>
        <taxon>Paracoccaceae</taxon>
        <taxon>Pseudogemmobacter</taxon>
    </lineage>
</organism>
<dbReference type="Pfam" id="PF05128">
    <property type="entry name" value="DUF697"/>
    <property type="match status" value="1"/>
</dbReference>
<evidence type="ECO:0000256" key="7">
    <source>
        <dbReference type="ARBA" id="ARBA00023136"/>
    </source>
</evidence>
<comment type="caution">
    <text evidence="9">The sequence shown here is derived from an EMBL/GenBank/DDBJ whole genome shotgun (WGS) entry which is preliminary data.</text>
</comment>
<evidence type="ECO:0000313" key="10">
    <source>
        <dbReference type="Proteomes" id="UP001239680"/>
    </source>
</evidence>
<feature type="transmembrane region" description="Helical" evidence="8">
    <location>
        <begin position="92"/>
        <end position="113"/>
    </location>
</feature>
<evidence type="ECO:0000256" key="8">
    <source>
        <dbReference type="SAM" id="Phobius"/>
    </source>
</evidence>
<accession>A0ABU0VUU1</accession>
<feature type="transmembrane region" description="Helical" evidence="8">
    <location>
        <begin position="208"/>
        <end position="227"/>
    </location>
</feature>
<evidence type="ECO:0000256" key="1">
    <source>
        <dbReference type="ARBA" id="ARBA00004429"/>
    </source>
</evidence>
<keyword evidence="10" id="KW-1185">Reference proteome</keyword>
<dbReference type="Proteomes" id="UP001239680">
    <property type="component" value="Unassembled WGS sequence"/>
</dbReference>